<evidence type="ECO:0000256" key="10">
    <source>
        <dbReference type="ARBA" id="ARBA00056537"/>
    </source>
</evidence>
<keyword evidence="2 16" id="KW-0328">Glycosyltransferase</keyword>
<evidence type="ECO:0000256" key="8">
    <source>
        <dbReference type="ARBA" id="ARBA00023316"/>
    </source>
</evidence>
<name>A0A2I0A0V3_9ASPA</name>
<keyword evidence="17" id="KW-1185">Reference proteome</keyword>
<evidence type="ECO:0000313" key="17">
    <source>
        <dbReference type="Proteomes" id="UP000236161"/>
    </source>
</evidence>
<feature type="transmembrane region" description="Helical" evidence="14">
    <location>
        <begin position="552"/>
        <end position="579"/>
    </location>
</feature>
<feature type="transmembrane region" description="Helical" evidence="14">
    <location>
        <begin position="675"/>
        <end position="695"/>
    </location>
</feature>
<protein>
    <recommendedName>
        <fullName evidence="12">glucomannan 4-beta-mannosyltransferase</fullName>
        <ecNumber evidence="12">2.4.1.32</ecNumber>
    </recommendedName>
    <alternativeName>
        <fullName evidence="13">Glucomannan synthase</fullName>
    </alternativeName>
</protein>
<dbReference type="InterPro" id="IPR001173">
    <property type="entry name" value="Glyco_trans_2-like"/>
</dbReference>
<comment type="similarity">
    <text evidence="11">Belongs to the glycosyltransferase 2 family. Plant cellulose synthase-like A subfamily.</text>
</comment>
<dbReference type="PANTHER" id="PTHR32044:SF80">
    <property type="entry name" value="XYLOGLUCAN GLYCOSYLTRANSFERASE 2-RELATED"/>
    <property type="match status" value="1"/>
</dbReference>
<keyword evidence="8" id="KW-0961">Cell wall biogenesis/degradation</keyword>
<keyword evidence="5 14" id="KW-1133">Transmembrane helix</keyword>
<dbReference type="AlphaFoldDB" id="A0A2I0A0V3"/>
<evidence type="ECO:0000256" key="6">
    <source>
        <dbReference type="ARBA" id="ARBA00023034"/>
    </source>
</evidence>
<sequence>MRTTGMRVAAAGPSPTLASYSSSSAFISIIEVRYLSPLFLIILDAEFLLGQIMLQTKAGMEKGLQMNKRKTDYLFVANSASAGILLGNNRQASNNGKQSIWVSLLKACEACYALKQLLESAFSSVLGGGSEKVGKPSRGGLFFRFIAGLLVFSLAVLALEVPAYLCGWHLQNPSIISLAEGSESIGWMHSAYLSWISFRANHIAYPFQMLSNFCILLFIIQLADRMILCLGCLWIKLRKIKPRIKCDIFKAQSDFPMVLIQIPMCNEIEVYDKSISAVCRLDWPVDRILIQVLDDSDDESIQHLVRDEVAKWKEKGVNIVYRHRSIRTGFKAGNLKSAMSCECVENYEYVAIFDSDFQPSPDFLKQTIPHFNGNPNLGLVQARWRFVNRDVNLLTRLQNINLSFHFEVEQQVNGVFLGFFGFNGTAGVWRIKALEDCGGWLDRTTVEDMDVAVRAHLRGWNFVLLNDLRVLCEAPESYETYRKQQHRWHAGPIDLFRFCLPDVFFSKIPIWKKANLILLFFLLRKLILPLHSFIMTGVIFPISMFVPGAELPVWLVCYVPIITCFINTVMAPGSLPFILPHHLFENTMSMTKFSAMVSGLFQLGSSYEWVVTKKSGRTSLEQESSAGEEEKKKKKKAAAAAAAAEKKTKKMYKEEIALGFFLLAAAFRSLLSEKPIHFCCLLLQGVAFLLVGIHLL</sequence>
<dbReference type="Pfam" id="PF13632">
    <property type="entry name" value="Glyco_trans_2_3"/>
    <property type="match status" value="1"/>
</dbReference>
<feature type="domain" description="Glycosyltransferase 2-like" evidence="15">
    <location>
        <begin position="349"/>
        <end position="552"/>
    </location>
</feature>
<evidence type="ECO:0000256" key="9">
    <source>
        <dbReference type="ARBA" id="ARBA00051800"/>
    </source>
</evidence>
<dbReference type="PANTHER" id="PTHR32044">
    <property type="entry name" value="GLUCOMANNAN 4-BETA-MANNOSYLTRANSFERASE 9"/>
    <property type="match status" value="1"/>
</dbReference>
<evidence type="ECO:0000256" key="13">
    <source>
        <dbReference type="ARBA" id="ARBA00076024"/>
    </source>
</evidence>
<feature type="transmembrane region" description="Helical" evidence="14">
    <location>
        <begin position="215"/>
        <end position="235"/>
    </location>
</feature>
<dbReference type="GO" id="GO:0071555">
    <property type="term" value="P:cell wall organization"/>
    <property type="evidence" value="ECO:0007669"/>
    <property type="project" value="UniProtKB-KW"/>
</dbReference>
<organism evidence="16 17">
    <name type="scientific">Apostasia shenzhenica</name>
    <dbReference type="NCBI Taxonomy" id="1088818"/>
    <lineage>
        <taxon>Eukaryota</taxon>
        <taxon>Viridiplantae</taxon>
        <taxon>Streptophyta</taxon>
        <taxon>Embryophyta</taxon>
        <taxon>Tracheophyta</taxon>
        <taxon>Spermatophyta</taxon>
        <taxon>Magnoliopsida</taxon>
        <taxon>Liliopsida</taxon>
        <taxon>Asparagales</taxon>
        <taxon>Orchidaceae</taxon>
        <taxon>Apostasioideae</taxon>
        <taxon>Apostasia</taxon>
    </lineage>
</organism>
<dbReference type="OrthoDB" id="72851at2759"/>
<feature type="transmembrane region" description="Helical" evidence="14">
    <location>
        <begin position="141"/>
        <end position="165"/>
    </location>
</feature>
<evidence type="ECO:0000256" key="3">
    <source>
        <dbReference type="ARBA" id="ARBA00022679"/>
    </source>
</evidence>
<accession>A0A2I0A0V3</accession>
<evidence type="ECO:0000256" key="14">
    <source>
        <dbReference type="SAM" id="Phobius"/>
    </source>
</evidence>
<evidence type="ECO:0000256" key="12">
    <source>
        <dbReference type="ARBA" id="ARBA00066505"/>
    </source>
</evidence>
<evidence type="ECO:0000256" key="1">
    <source>
        <dbReference type="ARBA" id="ARBA00004653"/>
    </source>
</evidence>
<evidence type="ECO:0000259" key="15">
    <source>
        <dbReference type="Pfam" id="PF13632"/>
    </source>
</evidence>
<dbReference type="InterPro" id="IPR029044">
    <property type="entry name" value="Nucleotide-diphossugar_trans"/>
</dbReference>
<dbReference type="SUPFAM" id="SSF53448">
    <property type="entry name" value="Nucleotide-diphospho-sugar transferases"/>
    <property type="match status" value="1"/>
</dbReference>
<dbReference type="STRING" id="1088818.A0A2I0A0V3"/>
<dbReference type="Proteomes" id="UP000236161">
    <property type="component" value="Unassembled WGS sequence"/>
</dbReference>
<evidence type="ECO:0000256" key="5">
    <source>
        <dbReference type="ARBA" id="ARBA00022989"/>
    </source>
</evidence>
<keyword evidence="4 14" id="KW-0812">Transmembrane</keyword>
<evidence type="ECO:0000256" key="7">
    <source>
        <dbReference type="ARBA" id="ARBA00023136"/>
    </source>
</evidence>
<dbReference type="EC" id="2.4.1.32" evidence="12"/>
<gene>
    <name evidence="16" type="primary">CSLC5</name>
    <name evidence="16" type="ORF">AXF42_Ash010865</name>
</gene>
<feature type="transmembrane region" description="Helical" evidence="14">
    <location>
        <begin position="516"/>
        <end position="540"/>
    </location>
</feature>
<reference evidence="16 17" key="1">
    <citation type="journal article" date="2017" name="Nature">
        <title>The Apostasia genome and the evolution of orchids.</title>
        <authorList>
            <person name="Zhang G.Q."/>
            <person name="Liu K.W."/>
            <person name="Li Z."/>
            <person name="Lohaus R."/>
            <person name="Hsiao Y.Y."/>
            <person name="Niu S.C."/>
            <person name="Wang J.Y."/>
            <person name="Lin Y.C."/>
            <person name="Xu Q."/>
            <person name="Chen L.J."/>
            <person name="Yoshida K."/>
            <person name="Fujiwara S."/>
            <person name="Wang Z.W."/>
            <person name="Zhang Y.Q."/>
            <person name="Mitsuda N."/>
            <person name="Wang M."/>
            <person name="Liu G.H."/>
            <person name="Pecoraro L."/>
            <person name="Huang H.X."/>
            <person name="Xiao X.J."/>
            <person name="Lin M."/>
            <person name="Wu X.Y."/>
            <person name="Wu W.L."/>
            <person name="Chen Y.Y."/>
            <person name="Chang S.B."/>
            <person name="Sakamoto S."/>
            <person name="Ohme-Takagi M."/>
            <person name="Yagi M."/>
            <person name="Zeng S.J."/>
            <person name="Shen C.Y."/>
            <person name="Yeh C.M."/>
            <person name="Luo Y.B."/>
            <person name="Tsai W.C."/>
            <person name="Van de Peer Y."/>
            <person name="Liu Z.J."/>
        </authorList>
    </citation>
    <scope>NUCLEOTIDE SEQUENCE [LARGE SCALE GENOMIC DNA]</scope>
    <source>
        <strain evidence="17">cv. Shenzhen</strain>
        <tissue evidence="16">Stem</tissue>
    </source>
</reference>
<evidence type="ECO:0000313" key="16">
    <source>
        <dbReference type="EMBL" id="PKA49180.1"/>
    </source>
</evidence>
<dbReference type="EMBL" id="KZ452040">
    <property type="protein sequence ID" value="PKA49180.1"/>
    <property type="molecule type" value="Genomic_DNA"/>
</dbReference>
<comment type="subcellular location">
    <subcellularLocation>
        <location evidence="1">Golgi apparatus membrane</location>
        <topology evidence="1">Multi-pass membrane protein</topology>
    </subcellularLocation>
</comment>
<comment type="function">
    <text evidence="10">Probable mannan synthase which consists of a 4-beta-mannosyltransferase activity on mannan using GDP-mannose. The beta-1,4-mannan product is the backbone for galactomannan synthesis by galactomannan galactosyltransferase. Galactomannan is a noncellulosic polysaccharides of plant cell wall.</text>
</comment>
<dbReference type="GO" id="GO:0000139">
    <property type="term" value="C:Golgi membrane"/>
    <property type="evidence" value="ECO:0007669"/>
    <property type="project" value="UniProtKB-SubCell"/>
</dbReference>
<proteinExistence type="inferred from homology"/>
<dbReference type="FunFam" id="3.90.550.10:FF:000057">
    <property type="entry name" value="Glycosyltransferase-like protein, family 2"/>
    <property type="match status" value="1"/>
</dbReference>
<evidence type="ECO:0000256" key="11">
    <source>
        <dbReference type="ARBA" id="ARBA00060879"/>
    </source>
</evidence>
<keyword evidence="6" id="KW-0333">Golgi apparatus</keyword>
<evidence type="ECO:0000256" key="4">
    <source>
        <dbReference type="ARBA" id="ARBA00022692"/>
    </source>
</evidence>
<comment type="catalytic activity">
    <reaction evidence="9">
        <text>GDP-mannose + (glucomannan)n = GDP + (glucomannan)n+1.</text>
        <dbReference type="EC" id="2.4.1.32"/>
    </reaction>
</comment>
<dbReference type="GO" id="GO:0047259">
    <property type="term" value="F:glucomannan 4-beta-mannosyltransferase activity"/>
    <property type="evidence" value="ECO:0007669"/>
    <property type="project" value="UniProtKB-EC"/>
</dbReference>
<evidence type="ECO:0000256" key="2">
    <source>
        <dbReference type="ARBA" id="ARBA00022676"/>
    </source>
</evidence>
<dbReference type="Gene3D" id="3.90.550.10">
    <property type="entry name" value="Spore Coat Polysaccharide Biosynthesis Protein SpsA, Chain A"/>
    <property type="match status" value="1"/>
</dbReference>
<keyword evidence="7 14" id="KW-0472">Membrane</keyword>
<keyword evidence="3 16" id="KW-0808">Transferase</keyword>